<name>A0A0D1ELE3_9RHOB</name>
<feature type="transmembrane region" description="Helical" evidence="1">
    <location>
        <begin position="21"/>
        <end position="41"/>
    </location>
</feature>
<sequence>MAHDPEPAGSYLRNNFTGWDWAGVFGVIATLFTGIWFIVGLRIEAETAPINASITVLTDEIEDTKDELTEDFDELKADFGTSETRILAAFEELSIEVSENVDKGMIERTDELSRALAARFDQERPLLVHVTNVPRDDPTILGLMEGYREAHEGAASMVVFGSKLQWTARIDDLEGDEAQDLQAVLEEIWTSHPEVETVLTYERAGVPDLVDFEIE</sequence>
<keyword evidence="1" id="KW-0812">Transmembrane</keyword>
<evidence type="ECO:0000313" key="2">
    <source>
        <dbReference type="EMBL" id="KIT16595.1"/>
    </source>
</evidence>
<dbReference type="EMBL" id="JYFE01000031">
    <property type="protein sequence ID" value="KIT16595.1"/>
    <property type="molecule type" value="Genomic_DNA"/>
</dbReference>
<dbReference type="RefSeq" id="WP_043918518.1">
    <property type="nucleotide sequence ID" value="NZ_FZPF01000017.1"/>
</dbReference>
<keyword evidence="1" id="KW-0472">Membrane</keyword>
<reference evidence="2 3" key="1">
    <citation type="submission" date="2015-02" db="EMBL/GenBank/DDBJ databases">
        <title>Genome Sequence of Jannaschia aquimarina DSM28248, a member of the Roseobacter clade.</title>
        <authorList>
            <person name="Voget S."/>
            <person name="Daniel R."/>
        </authorList>
    </citation>
    <scope>NUCLEOTIDE SEQUENCE [LARGE SCALE GENOMIC DNA]</scope>
    <source>
        <strain evidence="2 3">GSW-M26</strain>
    </source>
</reference>
<keyword evidence="3" id="KW-1185">Reference proteome</keyword>
<evidence type="ECO:0000313" key="3">
    <source>
        <dbReference type="Proteomes" id="UP000032232"/>
    </source>
</evidence>
<comment type="caution">
    <text evidence="2">The sequence shown here is derived from an EMBL/GenBank/DDBJ whole genome shotgun (WGS) entry which is preliminary data.</text>
</comment>
<dbReference type="Proteomes" id="UP000032232">
    <property type="component" value="Unassembled WGS sequence"/>
</dbReference>
<gene>
    <name evidence="2" type="ORF">jaqu_16900</name>
</gene>
<organism evidence="2 3">
    <name type="scientific">Jannaschia aquimarina</name>
    <dbReference type="NCBI Taxonomy" id="935700"/>
    <lineage>
        <taxon>Bacteria</taxon>
        <taxon>Pseudomonadati</taxon>
        <taxon>Pseudomonadota</taxon>
        <taxon>Alphaproteobacteria</taxon>
        <taxon>Rhodobacterales</taxon>
        <taxon>Roseobacteraceae</taxon>
        <taxon>Jannaschia</taxon>
    </lineage>
</organism>
<dbReference type="AlphaFoldDB" id="A0A0D1ELE3"/>
<dbReference type="PATRIC" id="fig|935700.4.peg.1753"/>
<evidence type="ECO:0000256" key="1">
    <source>
        <dbReference type="SAM" id="Phobius"/>
    </source>
</evidence>
<protein>
    <submittedName>
        <fullName evidence="2">Uncharacterized protein</fullName>
    </submittedName>
</protein>
<keyword evidence="1" id="KW-1133">Transmembrane helix</keyword>
<proteinExistence type="predicted"/>
<accession>A0A0D1ELE3</accession>